<dbReference type="Proteomes" id="UP000630887">
    <property type="component" value="Unassembled WGS sequence"/>
</dbReference>
<evidence type="ECO:0000313" key="3">
    <source>
        <dbReference type="Proteomes" id="UP000630887"/>
    </source>
</evidence>
<evidence type="ECO:0000313" key="2">
    <source>
        <dbReference type="EMBL" id="GIG09211.1"/>
    </source>
</evidence>
<sequence length="636" mass="65026">MSGLPAVTAPALAETLDALPGRLRKKVDDAVTRAAAWPVSTADGQVTVTVDESTTVTLVLTGGVVRTGADARCSCLLAPNCLHRVAVLALAPVHDGLDDEPEPAGSGGAVAGSPVAGGSATADSGLGAADGQRPGAAKTGDAGSSVAVTGDVAADGGVPGGEPVVLPPRQREAAEGLWRAAAAVLAAGTSGSGLVLRTALLRAVHEGRANGLHRAAAAGTRVAAGLQALREAQPQFRLAELTDDLREVLTVAHRLRAGELPAEQSADLLGVARRGYDPQAGLRLYGLCTVPVVAESGYAGTVTYVADRDGRLWTVTDVAPGGADRAARSGDTVVALGEAGLSHRQLTRAGMIVSGGTASASGRLGAGRSVRAVRATGAAWTEPPLRALWEQPLDEQVSRAFGALAEPVGDRVAGSDLVFLSVRLRGAATGDAVLAETLDGAPVLLTVADDHPELAYRDNLRLLGAAAGLELLVVGRPDPGRRATVEALSIGTAPGTGDGLRLPQAWAGHADLGYDRLHRSQLLSGQQPPAVAGRPPVTGDPALQLLRRHLERVVSGGRAVHALADGQERRLRRARLDLGAYLLAELSGAARFRPRDAFGRLTGDDAEAFTTAWLAAAVYEQHATSALTHATWLPRG</sequence>
<evidence type="ECO:0008006" key="4">
    <source>
        <dbReference type="Google" id="ProtNLM"/>
    </source>
</evidence>
<organism evidence="2 3">
    <name type="scientific">Catellatospora coxensis</name>
    <dbReference type="NCBI Taxonomy" id="310354"/>
    <lineage>
        <taxon>Bacteria</taxon>
        <taxon>Bacillati</taxon>
        <taxon>Actinomycetota</taxon>
        <taxon>Actinomycetes</taxon>
        <taxon>Micromonosporales</taxon>
        <taxon>Micromonosporaceae</taxon>
        <taxon>Catellatospora</taxon>
    </lineage>
</organism>
<feature type="compositionally biased region" description="Low complexity" evidence="1">
    <location>
        <begin position="111"/>
        <end position="120"/>
    </location>
</feature>
<evidence type="ECO:0000256" key="1">
    <source>
        <dbReference type="SAM" id="MobiDB-lite"/>
    </source>
</evidence>
<protein>
    <recommendedName>
        <fullName evidence="4">SWIM zinc finger protein</fullName>
    </recommendedName>
</protein>
<dbReference type="AlphaFoldDB" id="A0A8J3P9F9"/>
<gene>
    <name evidence="2" type="ORF">Cco03nite_59110</name>
</gene>
<keyword evidence="3" id="KW-1185">Reference proteome</keyword>
<accession>A0A8J3P9F9</accession>
<dbReference type="RefSeq" id="WP_203695932.1">
    <property type="nucleotide sequence ID" value="NZ_BAAALC010000056.1"/>
</dbReference>
<name>A0A8J3P9F9_9ACTN</name>
<feature type="region of interest" description="Disordered" evidence="1">
    <location>
        <begin position="98"/>
        <end position="144"/>
    </location>
</feature>
<comment type="caution">
    <text evidence="2">The sequence shown here is derived from an EMBL/GenBank/DDBJ whole genome shotgun (WGS) entry which is preliminary data.</text>
</comment>
<proteinExistence type="predicted"/>
<reference evidence="2 3" key="1">
    <citation type="submission" date="2021-01" db="EMBL/GenBank/DDBJ databases">
        <title>Whole genome shotgun sequence of Catellatospora coxensis NBRC 107359.</title>
        <authorList>
            <person name="Komaki H."/>
            <person name="Tamura T."/>
        </authorList>
    </citation>
    <scope>NUCLEOTIDE SEQUENCE [LARGE SCALE GENOMIC DNA]</scope>
    <source>
        <strain evidence="2 3">NBRC 107359</strain>
    </source>
</reference>
<dbReference type="EMBL" id="BONI01000060">
    <property type="protein sequence ID" value="GIG09211.1"/>
    <property type="molecule type" value="Genomic_DNA"/>
</dbReference>